<gene>
    <name evidence="1" type="ORF">METZ01_LOCUS166848</name>
</gene>
<protein>
    <submittedName>
        <fullName evidence="1">Uncharacterized protein</fullName>
    </submittedName>
</protein>
<proteinExistence type="predicted"/>
<accession>A0A382BJY6</accession>
<sequence length="428" mass="48705">MNSKLLSIQLLLALLFINYSSIAVSQEIKFRDAASAFETLYSTRPSFEVIRLADETLVNPITTAFTKAQATYWGGRASEDIGSFQRAEEFYQVSIAYAPRWWLPVESLFKLYLKTNKAQKAKAFIETLSNRGVPKYVIDSLRLDLSKSTGSALRENHYNLGLLYDSNINQGFSADTIAYFGLPFKASPESKPKAGIGYQLDLSHQSTWFISDKRAVGLSLNADSNDFSGSVGDNYSTRLQLNLYNSDGRHTNINVGRKWYQGDELFDFASFGFVANKKIKPTLNFFVALQAGIYDYESLDNHSGDFTGSSFGVQFPDRSVSSLHLKLSKYKAEDPVFSFTEVGAGVQFSFPKKLIERIGINVMKRNYELIMIEFFKKRDDEIYNVSFDLRDLKILQRKIKTRLVYEKHNSNIAIYERDGWSISFIRQL</sequence>
<name>A0A382BJY6_9ZZZZ</name>
<organism evidence="1">
    <name type="scientific">marine metagenome</name>
    <dbReference type="NCBI Taxonomy" id="408172"/>
    <lineage>
        <taxon>unclassified sequences</taxon>
        <taxon>metagenomes</taxon>
        <taxon>ecological metagenomes</taxon>
    </lineage>
</organism>
<evidence type="ECO:0000313" key="1">
    <source>
        <dbReference type="EMBL" id="SVB13994.1"/>
    </source>
</evidence>
<dbReference type="EMBL" id="UINC01030121">
    <property type="protein sequence ID" value="SVB13994.1"/>
    <property type="molecule type" value="Genomic_DNA"/>
</dbReference>
<dbReference type="AlphaFoldDB" id="A0A382BJY6"/>
<reference evidence="1" key="1">
    <citation type="submission" date="2018-05" db="EMBL/GenBank/DDBJ databases">
        <authorList>
            <person name="Lanie J.A."/>
            <person name="Ng W.-L."/>
            <person name="Kazmierczak K.M."/>
            <person name="Andrzejewski T.M."/>
            <person name="Davidsen T.M."/>
            <person name="Wayne K.J."/>
            <person name="Tettelin H."/>
            <person name="Glass J.I."/>
            <person name="Rusch D."/>
            <person name="Podicherti R."/>
            <person name="Tsui H.-C.T."/>
            <person name="Winkler M.E."/>
        </authorList>
    </citation>
    <scope>NUCLEOTIDE SEQUENCE</scope>
</reference>